<dbReference type="KEGG" id="ccac:CcaHIS019_0204490"/>
<reference evidence="3" key="1">
    <citation type="journal article" date="2023" name="BMC Genomics">
        <title>Chromosome-level genome assemblies of Cutaneotrichosporon spp. (Trichosporonales, Basidiomycota) reveal imbalanced evolution between nucleotide sequences and chromosome synteny.</title>
        <authorList>
            <person name="Kobayashi Y."/>
            <person name="Kayamori A."/>
            <person name="Aoki K."/>
            <person name="Shiwa Y."/>
            <person name="Matsutani M."/>
            <person name="Fujita N."/>
            <person name="Sugita T."/>
            <person name="Iwasaki W."/>
            <person name="Tanaka N."/>
            <person name="Takashima M."/>
        </authorList>
    </citation>
    <scope>NUCLEOTIDE SEQUENCE</scope>
    <source>
        <strain evidence="3">HIS019</strain>
    </source>
</reference>
<dbReference type="GO" id="GO:0005737">
    <property type="term" value="C:cytoplasm"/>
    <property type="evidence" value="ECO:0007669"/>
    <property type="project" value="InterPro"/>
</dbReference>
<proteinExistence type="predicted"/>
<evidence type="ECO:0000313" key="3">
    <source>
        <dbReference type="EMBL" id="BEI89087.1"/>
    </source>
</evidence>
<protein>
    <recommendedName>
        <fullName evidence="2">Programmed cell death protein 2 C-terminal domain-containing protein</fullName>
    </recommendedName>
</protein>
<evidence type="ECO:0000313" key="4">
    <source>
        <dbReference type="Proteomes" id="UP001233271"/>
    </source>
</evidence>
<dbReference type="GeneID" id="85492958"/>
<gene>
    <name evidence="3" type="ORF">CcaverHIS019_0204490</name>
</gene>
<dbReference type="PANTHER" id="PTHR47524:SF1">
    <property type="entry name" value="20S RRNA ACCUMULATION PROTEIN 4"/>
    <property type="match status" value="1"/>
</dbReference>
<dbReference type="GO" id="GO:0030490">
    <property type="term" value="P:maturation of SSU-rRNA"/>
    <property type="evidence" value="ECO:0007669"/>
    <property type="project" value="TreeGrafter"/>
</dbReference>
<organism evidence="3 4">
    <name type="scientific">Cutaneotrichosporon cavernicola</name>
    <dbReference type="NCBI Taxonomy" id="279322"/>
    <lineage>
        <taxon>Eukaryota</taxon>
        <taxon>Fungi</taxon>
        <taxon>Dikarya</taxon>
        <taxon>Basidiomycota</taxon>
        <taxon>Agaricomycotina</taxon>
        <taxon>Tremellomycetes</taxon>
        <taxon>Trichosporonales</taxon>
        <taxon>Trichosporonaceae</taxon>
        <taxon>Cutaneotrichosporon</taxon>
    </lineage>
</organism>
<feature type="compositionally biased region" description="Polar residues" evidence="1">
    <location>
        <begin position="1"/>
        <end position="10"/>
    </location>
</feature>
<evidence type="ECO:0000256" key="1">
    <source>
        <dbReference type="SAM" id="MobiDB-lite"/>
    </source>
</evidence>
<accession>A0AA48IAA4</accession>
<dbReference type="Proteomes" id="UP001233271">
    <property type="component" value="Chromosome 2"/>
</dbReference>
<evidence type="ECO:0000259" key="2">
    <source>
        <dbReference type="Pfam" id="PF04194"/>
    </source>
</evidence>
<dbReference type="Pfam" id="PF04194">
    <property type="entry name" value="PDCD2_C"/>
    <property type="match status" value="1"/>
</dbReference>
<dbReference type="RefSeq" id="XP_060454353.1">
    <property type="nucleotide sequence ID" value="XM_060597462.1"/>
</dbReference>
<dbReference type="InterPro" id="IPR007320">
    <property type="entry name" value="PDCD2_C"/>
</dbReference>
<feature type="region of interest" description="Disordered" evidence="1">
    <location>
        <begin position="1"/>
        <end position="30"/>
    </location>
</feature>
<dbReference type="PANTHER" id="PTHR47524">
    <property type="entry name" value="20S RRNA ACCUMULATION PROTEIN 4"/>
    <property type="match status" value="1"/>
</dbReference>
<keyword evidence="4" id="KW-1185">Reference proteome</keyword>
<dbReference type="EMBL" id="AP028213">
    <property type="protein sequence ID" value="BEI89087.1"/>
    <property type="molecule type" value="Genomic_DNA"/>
</dbReference>
<name>A0AA48IAA4_9TREE</name>
<sequence length="460" mass="49644">MKLATIQLSPSHFPRQKMAPRDDASDYSDEEVGTVLLALPDGPMEGPASHTSSFIGGYPAFPAVPAGPSKNPKGKGRAVAATSPPDEVRCGACHKPIPLLSQVYCPLEGGENDRTLYVWACARPGCRRREGSVRAFRASVRNDEYVADVEAKRAEAERIAAEARERARQNPFTVKENAGPGLFGGSQPLFGAAAANPFAAPSVPSPTVPKPKQDEVPTAAVASLSLSDPVAYAPPLPAYQPPQYITTIDEYLDIAEDSDVDIDSDEDEAPEQKAEWREDGWDKLLPKSVDDIFERFARRLASAEDASNQVLRYDFNAVPLPYSSSSPLFKKLFPGAPTRAPSSEEEEVNLAEYFTTKSVPACSRCGAARVFELQLVPQLINVLRPSSLSTTGKVEAGKDNAQTEEERRAEILRLAKGEARGDGEAGEMEWGTVMVFGCEGDCIGVGEEWVGVEWEATAEA</sequence>
<feature type="domain" description="Programmed cell death protein 2 C-terminal" evidence="2">
    <location>
        <begin position="290"/>
        <end position="454"/>
    </location>
</feature>
<dbReference type="AlphaFoldDB" id="A0AA48IAA4"/>